<proteinExistence type="predicted"/>
<protein>
    <submittedName>
        <fullName evidence="2">Uncharacterized protein</fullName>
    </submittedName>
</protein>
<reference evidence="2" key="1">
    <citation type="submission" date="2021-05" db="EMBL/GenBank/DDBJ databases">
        <authorList>
            <person name="Alioto T."/>
            <person name="Alioto T."/>
            <person name="Gomez Garrido J."/>
        </authorList>
    </citation>
    <scope>NUCLEOTIDE SEQUENCE</scope>
</reference>
<evidence type="ECO:0000256" key="1">
    <source>
        <dbReference type="SAM" id="Phobius"/>
    </source>
</evidence>
<organism evidence="2">
    <name type="scientific">Cacopsylla melanoneura</name>
    <dbReference type="NCBI Taxonomy" id="428564"/>
    <lineage>
        <taxon>Eukaryota</taxon>
        <taxon>Metazoa</taxon>
        <taxon>Ecdysozoa</taxon>
        <taxon>Arthropoda</taxon>
        <taxon>Hexapoda</taxon>
        <taxon>Insecta</taxon>
        <taxon>Pterygota</taxon>
        <taxon>Neoptera</taxon>
        <taxon>Paraneoptera</taxon>
        <taxon>Hemiptera</taxon>
        <taxon>Sternorrhyncha</taxon>
        <taxon>Psylloidea</taxon>
        <taxon>Psyllidae</taxon>
        <taxon>Psyllinae</taxon>
        <taxon>Cacopsylla</taxon>
    </lineage>
</organism>
<evidence type="ECO:0000313" key="2">
    <source>
        <dbReference type="EMBL" id="CAG6653225.1"/>
    </source>
</evidence>
<keyword evidence="1" id="KW-1133">Transmembrane helix</keyword>
<dbReference type="AlphaFoldDB" id="A0A8D8WCN0"/>
<keyword evidence="1" id="KW-0472">Membrane</keyword>
<dbReference type="EMBL" id="HBUF01172575">
    <property type="protein sequence ID" value="CAG6653225.1"/>
    <property type="molecule type" value="Transcribed_RNA"/>
</dbReference>
<keyword evidence="1" id="KW-0812">Transmembrane</keyword>
<accession>A0A8D8WCN0</accession>
<name>A0A8D8WCN0_9HEMI</name>
<feature type="transmembrane region" description="Helical" evidence="1">
    <location>
        <begin position="7"/>
        <end position="23"/>
    </location>
</feature>
<sequence length="106" mass="12517">MIHNRKLPSLFIIGFYFYFIFMPCKCPKYNFFQPFFKNVFIKHTIVRSVSFDEILGFVCSILLPHSKGNGSIVPTFKMQTKLVHFFFLTTYMWSSGDTTMDLKFLS</sequence>